<dbReference type="SUPFAM" id="SSF50494">
    <property type="entry name" value="Trypsin-like serine proteases"/>
    <property type="match status" value="1"/>
</dbReference>
<accession>A0ABW5WG06</accession>
<proteinExistence type="predicted"/>
<dbReference type="EMBL" id="JBHUOF010000048">
    <property type="protein sequence ID" value="MFD2802515.1"/>
    <property type="molecule type" value="Genomic_DNA"/>
</dbReference>
<reference evidence="4" key="1">
    <citation type="journal article" date="2019" name="Int. J. Syst. Evol. Microbiol.">
        <title>The Global Catalogue of Microorganisms (GCM) 10K type strain sequencing project: providing services to taxonomists for standard genome sequencing and annotation.</title>
        <authorList>
            <consortium name="The Broad Institute Genomics Platform"/>
            <consortium name="The Broad Institute Genome Sequencing Center for Infectious Disease"/>
            <person name="Wu L."/>
            <person name="Ma J."/>
        </authorList>
    </citation>
    <scope>NUCLEOTIDE SEQUENCE [LARGE SCALE GENOMIC DNA]</scope>
    <source>
        <strain evidence="4">IBRC-M 10906</strain>
    </source>
</reference>
<evidence type="ECO:0000256" key="1">
    <source>
        <dbReference type="SAM" id="MobiDB-lite"/>
    </source>
</evidence>
<name>A0ABW5WG06_9PSEU</name>
<dbReference type="Gene3D" id="2.40.10.120">
    <property type="match status" value="1"/>
</dbReference>
<feature type="region of interest" description="Disordered" evidence="1">
    <location>
        <begin position="60"/>
        <end position="84"/>
    </location>
</feature>
<feature type="region of interest" description="Disordered" evidence="1">
    <location>
        <begin position="213"/>
        <end position="237"/>
    </location>
</feature>
<sequence length="299" mass="29292">METSNSAQDTQPIPVRQPPAGSPPPDRSRPRRLGVLVAGAAVVAAVVGGAGGAAIVSATTADDGGATSSSTSGAATATTASTGSGDISTVAQQVLPSVVQVQATTQGGESVGSGVVLTEDGRILTNAHVVEGAGVVIVTDSDGTEYRADVLGSDSTADIAVLQAQGAVGLTPATLGDSESVEVGQQVLAIGSPAGLQNTVTSGIVSAVDRELSELGTQQQPQSPFGSPVQESSGPSYTAIQTDAPINHGNSGGPLVNAQGEVIGINSAMYSPNEGSIGIGFAIPVNDATKILDTIENGA</sequence>
<dbReference type="InterPro" id="IPR001940">
    <property type="entry name" value="Peptidase_S1C"/>
</dbReference>
<dbReference type="GO" id="GO:0008233">
    <property type="term" value="F:peptidase activity"/>
    <property type="evidence" value="ECO:0007669"/>
    <property type="project" value="UniProtKB-KW"/>
</dbReference>
<feature type="transmembrane region" description="Helical" evidence="2">
    <location>
        <begin position="33"/>
        <end position="56"/>
    </location>
</feature>
<comment type="caution">
    <text evidence="3">The sequence shown here is derived from an EMBL/GenBank/DDBJ whole genome shotgun (WGS) entry which is preliminary data.</text>
</comment>
<feature type="region of interest" description="Disordered" evidence="1">
    <location>
        <begin position="1"/>
        <end position="31"/>
    </location>
</feature>
<evidence type="ECO:0000313" key="4">
    <source>
        <dbReference type="Proteomes" id="UP001597478"/>
    </source>
</evidence>
<dbReference type="EC" id="3.4.21.-" evidence="3"/>
<keyword evidence="3" id="KW-0645">Protease</keyword>
<keyword evidence="3" id="KW-0378">Hydrolase</keyword>
<evidence type="ECO:0000256" key="2">
    <source>
        <dbReference type="SAM" id="Phobius"/>
    </source>
</evidence>
<dbReference type="InterPro" id="IPR009003">
    <property type="entry name" value="Peptidase_S1_PA"/>
</dbReference>
<evidence type="ECO:0000313" key="3">
    <source>
        <dbReference type="EMBL" id="MFD2802515.1"/>
    </source>
</evidence>
<feature type="compositionally biased region" description="Polar residues" evidence="1">
    <location>
        <begin position="1"/>
        <end position="11"/>
    </location>
</feature>
<dbReference type="PANTHER" id="PTHR22939">
    <property type="entry name" value="SERINE PROTEASE FAMILY S1C HTRA-RELATED"/>
    <property type="match status" value="1"/>
</dbReference>
<protein>
    <submittedName>
        <fullName evidence="3">S1C family serine protease</fullName>
        <ecNumber evidence="3">3.4.21.-</ecNumber>
    </submittedName>
</protein>
<keyword evidence="2" id="KW-0472">Membrane</keyword>
<feature type="compositionally biased region" description="Polar residues" evidence="1">
    <location>
        <begin position="215"/>
        <end position="237"/>
    </location>
</feature>
<dbReference type="RefSeq" id="WP_377394250.1">
    <property type="nucleotide sequence ID" value="NZ_JBHSAN010000052.1"/>
</dbReference>
<keyword evidence="4" id="KW-1185">Reference proteome</keyword>
<organism evidence="3 4">
    <name type="scientific">Prauserella oleivorans</name>
    <dbReference type="NCBI Taxonomy" id="1478153"/>
    <lineage>
        <taxon>Bacteria</taxon>
        <taxon>Bacillati</taxon>
        <taxon>Actinomycetota</taxon>
        <taxon>Actinomycetes</taxon>
        <taxon>Pseudonocardiales</taxon>
        <taxon>Pseudonocardiaceae</taxon>
        <taxon>Prauserella</taxon>
    </lineage>
</organism>
<dbReference type="PANTHER" id="PTHR22939:SF129">
    <property type="entry name" value="SERINE PROTEASE HTRA2, MITOCHONDRIAL"/>
    <property type="match status" value="1"/>
</dbReference>
<gene>
    <name evidence="3" type="ORF">ACFS2C_24305</name>
</gene>
<keyword evidence="2" id="KW-0812">Transmembrane</keyword>
<keyword evidence="2" id="KW-1133">Transmembrane helix</keyword>
<dbReference type="Pfam" id="PF13365">
    <property type="entry name" value="Trypsin_2"/>
    <property type="match status" value="1"/>
</dbReference>
<dbReference type="GO" id="GO:0006508">
    <property type="term" value="P:proteolysis"/>
    <property type="evidence" value="ECO:0007669"/>
    <property type="project" value="UniProtKB-KW"/>
</dbReference>
<dbReference type="PRINTS" id="PR00834">
    <property type="entry name" value="PROTEASES2C"/>
</dbReference>
<dbReference type="Proteomes" id="UP001597478">
    <property type="component" value="Unassembled WGS sequence"/>
</dbReference>
<feature type="compositionally biased region" description="Pro residues" evidence="1">
    <location>
        <begin position="15"/>
        <end position="25"/>
    </location>
</feature>